<evidence type="ECO:0000256" key="6">
    <source>
        <dbReference type="ARBA" id="ARBA00022723"/>
    </source>
</evidence>
<dbReference type="InterPro" id="IPR001679">
    <property type="entry name" value="DNA_ligase"/>
</dbReference>
<dbReference type="SUPFAM" id="SSF50249">
    <property type="entry name" value="Nucleic acid-binding proteins"/>
    <property type="match status" value="1"/>
</dbReference>
<evidence type="ECO:0000259" key="17">
    <source>
        <dbReference type="PROSITE" id="PS50172"/>
    </source>
</evidence>
<comment type="function">
    <text evidence="1 14">DNA ligase that catalyzes the formation of phosphodiester linkages between 5'-phosphoryl and 3'-hydroxyl groups in double-stranded DNA using NAD as a coenzyme and as the energy source for the reaction. It is essential for DNA replication and repair of damaged DNA.</text>
</comment>
<dbReference type="EC" id="6.5.1.2" evidence="2 14"/>
<feature type="domain" description="BRCT" evidence="17">
    <location>
        <begin position="654"/>
        <end position="712"/>
    </location>
</feature>
<feature type="binding site" evidence="14">
    <location>
        <position position="352"/>
    </location>
    <ligand>
        <name>NAD(+)</name>
        <dbReference type="ChEBI" id="CHEBI:57540"/>
    </ligand>
</feature>
<keyword evidence="10 14" id="KW-0520">NAD</keyword>
<evidence type="ECO:0000313" key="18">
    <source>
        <dbReference type="EMBL" id="MBE1486341.1"/>
    </source>
</evidence>
<feature type="binding site" evidence="14">
    <location>
        <position position="153"/>
    </location>
    <ligand>
        <name>NAD(+)</name>
        <dbReference type="ChEBI" id="CHEBI:57540"/>
    </ligand>
</feature>
<dbReference type="PROSITE" id="PS50172">
    <property type="entry name" value="BRCT"/>
    <property type="match status" value="1"/>
</dbReference>
<feature type="binding site" evidence="14">
    <location>
        <position position="130"/>
    </location>
    <ligand>
        <name>NAD(+)</name>
        <dbReference type="ChEBI" id="CHEBI:57540"/>
    </ligand>
</feature>
<dbReference type="SUPFAM" id="SSF56091">
    <property type="entry name" value="DNA ligase/mRNA capping enzyme, catalytic domain"/>
    <property type="match status" value="1"/>
</dbReference>
<dbReference type="NCBIfam" id="NF005932">
    <property type="entry name" value="PRK07956.1"/>
    <property type="match status" value="1"/>
</dbReference>
<feature type="compositionally biased region" description="Basic and acidic residues" evidence="16">
    <location>
        <begin position="669"/>
        <end position="678"/>
    </location>
</feature>
<dbReference type="InterPro" id="IPR018239">
    <property type="entry name" value="DNA_ligase_AS"/>
</dbReference>
<dbReference type="Pfam" id="PF03120">
    <property type="entry name" value="OB_DNA_ligase"/>
    <property type="match status" value="1"/>
</dbReference>
<evidence type="ECO:0000256" key="13">
    <source>
        <dbReference type="ARBA" id="ARBA00060881"/>
    </source>
</evidence>
<reference evidence="18" key="1">
    <citation type="submission" date="2020-10" db="EMBL/GenBank/DDBJ databases">
        <title>Sequencing the genomes of 1000 actinobacteria strains.</title>
        <authorList>
            <person name="Klenk H.-P."/>
        </authorList>
    </citation>
    <scope>NUCLEOTIDE SEQUENCE</scope>
    <source>
        <strain evidence="18">DSM 46832</strain>
    </source>
</reference>
<dbReference type="Gene3D" id="3.40.50.10190">
    <property type="entry name" value="BRCT domain"/>
    <property type="match status" value="1"/>
</dbReference>
<keyword evidence="7 14" id="KW-0227">DNA damage</keyword>
<dbReference type="FunFam" id="2.40.50.140:FF:000012">
    <property type="entry name" value="DNA ligase"/>
    <property type="match status" value="1"/>
</dbReference>
<organism evidence="18 19">
    <name type="scientific">Plantactinospora soyae</name>
    <dbReference type="NCBI Taxonomy" id="1544732"/>
    <lineage>
        <taxon>Bacteria</taxon>
        <taxon>Bacillati</taxon>
        <taxon>Actinomycetota</taxon>
        <taxon>Actinomycetes</taxon>
        <taxon>Micromonosporales</taxon>
        <taxon>Micromonosporaceae</taxon>
        <taxon>Plantactinospora</taxon>
    </lineage>
</organism>
<feature type="binding site" evidence="14">
    <location>
        <position position="328"/>
    </location>
    <ligand>
        <name>NAD(+)</name>
        <dbReference type="ChEBI" id="CHEBI:57540"/>
    </ligand>
</feature>
<dbReference type="Gene3D" id="3.30.470.30">
    <property type="entry name" value="DNA ligase/mRNA capping enzyme"/>
    <property type="match status" value="1"/>
</dbReference>
<feature type="binding site" evidence="14">
    <location>
        <begin position="51"/>
        <end position="55"/>
    </location>
    <ligand>
        <name>NAD(+)</name>
        <dbReference type="ChEBI" id="CHEBI:57540"/>
    </ligand>
</feature>
<feature type="binding site" evidence="14">
    <location>
        <begin position="99"/>
        <end position="100"/>
    </location>
    <ligand>
        <name>NAD(+)</name>
        <dbReference type="ChEBI" id="CHEBI:57540"/>
    </ligand>
</feature>
<dbReference type="Pfam" id="PF00533">
    <property type="entry name" value="BRCT"/>
    <property type="match status" value="1"/>
</dbReference>
<dbReference type="SMART" id="SM00292">
    <property type="entry name" value="BRCT"/>
    <property type="match status" value="1"/>
</dbReference>
<evidence type="ECO:0000256" key="11">
    <source>
        <dbReference type="ARBA" id="ARBA00023204"/>
    </source>
</evidence>
<dbReference type="InterPro" id="IPR004150">
    <property type="entry name" value="NAD_DNA_ligase_OB"/>
</dbReference>
<dbReference type="SUPFAM" id="SSF52113">
    <property type="entry name" value="BRCT domain"/>
    <property type="match status" value="1"/>
</dbReference>
<dbReference type="GO" id="GO:0006260">
    <property type="term" value="P:DNA replication"/>
    <property type="evidence" value="ECO:0007669"/>
    <property type="project" value="UniProtKB-KW"/>
</dbReference>
<evidence type="ECO:0000256" key="7">
    <source>
        <dbReference type="ARBA" id="ARBA00022763"/>
    </source>
</evidence>
<keyword evidence="5 14" id="KW-0235">DNA replication</keyword>
<name>A0A927M3W5_9ACTN</name>
<comment type="cofactor">
    <cofactor evidence="14">
        <name>Mg(2+)</name>
        <dbReference type="ChEBI" id="CHEBI:18420"/>
    </cofactor>
    <cofactor evidence="14">
        <name>Mn(2+)</name>
        <dbReference type="ChEBI" id="CHEBI:29035"/>
    </cofactor>
</comment>
<feature type="compositionally biased region" description="Low complexity" evidence="16">
    <location>
        <begin position="636"/>
        <end position="646"/>
    </location>
</feature>
<dbReference type="PROSITE" id="PS01056">
    <property type="entry name" value="DNA_LIGASE_N2"/>
    <property type="match status" value="1"/>
</dbReference>
<dbReference type="InterPro" id="IPR003583">
    <property type="entry name" value="Hlx-hairpin-Hlx_DNA-bd_motif"/>
</dbReference>
<keyword evidence="11 14" id="KW-0234">DNA repair</keyword>
<evidence type="ECO:0000256" key="15">
    <source>
        <dbReference type="RuleBase" id="RU000618"/>
    </source>
</evidence>
<accession>A0A927M3W5</accession>
<evidence type="ECO:0000256" key="16">
    <source>
        <dbReference type="SAM" id="MobiDB-lite"/>
    </source>
</evidence>
<comment type="caution">
    <text evidence="14">Lacks conserved residue(s) required for the propagation of feature annotation.</text>
</comment>
<evidence type="ECO:0000256" key="14">
    <source>
        <dbReference type="HAMAP-Rule" id="MF_01588"/>
    </source>
</evidence>
<protein>
    <recommendedName>
        <fullName evidence="3 14">DNA ligase</fullName>
        <ecNumber evidence="2 14">6.5.1.2</ecNumber>
    </recommendedName>
    <alternativeName>
        <fullName evidence="14">Polydeoxyribonucleotide synthase [NAD(+)]</fullName>
    </alternativeName>
</protein>
<dbReference type="GO" id="GO:0003677">
    <property type="term" value="F:DNA binding"/>
    <property type="evidence" value="ECO:0007669"/>
    <property type="project" value="InterPro"/>
</dbReference>
<sequence>MSELVVDSVDPVVDAGLAEPFEDRADYATALAEIRSAAAAYYSGTDLAMDDATYDALMARVIATETAQPGWKSDDSPSELVAAGAGVVGDVEHSSPMLSLDNVFGEEELGRWAARLDKLLGRPAAGYTVEPKIDGLAIAARYVAGRLTQVATRGDGRAGEDVTTQARRAVGLPEQLSEPVTLEVRGEVFMTDADFVRANEMRTGNGEPAFAHPRSAAAGTLRAQDRAYDAPLSFLAYAVHGLDDAVPEIGADGEVAGAAEPGPGVDGPTARPLSATMAYIESLGVATTAGSPAGMPLCATIDEVLAAVEALYAGRGELGFGIDGAVIKADHPADRELAGSGTRAPRWGIAYKFPADTRTTTLLRIEVQVGRTGVITPVAVLAPVQVGGVTVTSATLHNFDDLVRRNVRAGDTVFVRRAGDVIPEVTGAKLDERPADSTPYDPPTGCPRCGGEIDRSQKRWRCTQGRACGARESLSYYAARDSMDIEGLGSKIIDLVVGADLVTDPGDLYDLDAATLATLDRLGETSARKLVANIEASKSQPLSRVLTGLGVRMTGRSMSRRLARHFGTMEALLAASVPDLQQVEGVGPERAVTIAAELVELAPVVDKLAARGVNMTEPGIVPPAATGQGDDRDPDAATPTPTALPLRRPDGTPMTVVVTGSVPGLSRNEGNEAVERLGGKSSGSVSKRTDLVVVGEGAGSKAEKAVTLGVRVLPAERFAALLAAHTAGDVATIAEVLAEVDGSVEQAAVDVHAVEQAAVDGPG</sequence>
<dbReference type="InterPro" id="IPR033136">
    <property type="entry name" value="DNA_ligase_CS"/>
</dbReference>
<keyword evidence="19" id="KW-1185">Reference proteome</keyword>
<evidence type="ECO:0000256" key="12">
    <source>
        <dbReference type="ARBA" id="ARBA00034005"/>
    </source>
</evidence>
<dbReference type="Gene3D" id="2.40.50.140">
    <property type="entry name" value="Nucleic acid-binding proteins"/>
    <property type="match status" value="1"/>
</dbReference>
<comment type="catalytic activity">
    <reaction evidence="12 14 15">
        <text>NAD(+) + (deoxyribonucleotide)n-3'-hydroxyl + 5'-phospho-(deoxyribonucleotide)m = (deoxyribonucleotide)n+m + AMP + beta-nicotinamide D-nucleotide.</text>
        <dbReference type="EC" id="6.5.1.2"/>
    </reaction>
</comment>
<evidence type="ECO:0000256" key="2">
    <source>
        <dbReference type="ARBA" id="ARBA00012722"/>
    </source>
</evidence>
<keyword evidence="4 14" id="KW-0436">Ligase</keyword>
<evidence type="ECO:0000256" key="8">
    <source>
        <dbReference type="ARBA" id="ARBA00022833"/>
    </source>
</evidence>
<evidence type="ECO:0000256" key="4">
    <source>
        <dbReference type="ARBA" id="ARBA00022598"/>
    </source>
</evidence>
<dbReference type="NCBIfam" id="TIGR00575">
    <property type="entry name" value="dnlj"/>
    <property type="match status" value="1"/>
</dbReference>
<dbReference type="Gene3D" id="1.10.287.610">
    <property type="entry name" value="Helix hairpin bin"/>
    <property type="match status" value="1"/>
</dbReference>
<feature type="binding site" evidence="14">
    <location>
        <position position="468"/>
    </location>
    <ligand>
        <name>Zn(2+)</name>
        <dbReference type="ChEBI" id="CHEBI:29105"/>
    </ligand>
</feature>
<dbReference type="InterPro" id="IPR013839">
    <property type="entry name" value="DNAligase_adenylation"/>
</dbReference>
<dbReference type="SMART" id="SM00532">
    <property type="entry name" value="LIGANc"/>
    <property type="match status" value="1"/>
</dbReference>
<dbReference type="Pfam" id="PF01653">
    <property type="entry name" value="DNA_ligase_aden"/>
    <property type="match status" value="2"/>
</dbReference>
<feature type="active site" description="N6-AMP-lysine intermediate" evidence="14">
    <location>
        <position position="132"/>
    </location>
</feature>
<comment type="similarity">
    <text evidence="13 14">Belongs to the NAD-dependent DNA ligase family. LigA subfamily.</text>
</comment>
<evidence type="ECO:0000256" key="9">
    <source>
        <dbReference type="ARBA" id="ARBA00022842"/>
    </source>
</evidence>
<dbReference type="InterPro" id="IPR013840">
    <property type="entry name" value="DNAligase_N"/>
</dbReference>
<dbReference type="EMBL" id="JADBEB010000001">
    <property type="protein sequence ID" value="MBE1486341.1"/>
    <property type="molecule type" value="Genomic_DNA"/>
</dbReference>
<dbReference type="HAMAP" id="MF_01588">
    <property type="entry name" value="DNA_ligase_A"/>
    <property type="match status" value="1"/>
</dbReference>
<dbReference type="InterPro" id="IPR041663">
    <property type="entry name" value="DisA/LigA_HHH"/>
</dbReference>
<dbReference type="Pfam" id="PF12826">
    <property type="entry name" value="HHH_2"/>
    <property type="match status" value="1"/>
</dbReference>
<comment type="caution">
    <text evidence="18">The sequence shown here is derived from an EMBL/GenBank/DDBJ whole genome shotgun (WGS) entry which is preliminary data.</text>
</comment>
<evidence type="ECO:0000256" key="1">
    <source>
        <dbReference type="ARBA" id="ARBA00004067"/>
    </source>
</evidence>
<evidence type="ECO:0000256" key="5">
    <source>
        <dbReference type="ARBA" id="ARBA00022705"/>
    </source>
</evidence>
<dbReference type="PROSITE" id="PS01055">
    <property type="entry name" value="DNA_LIGASE_N1"/>
    <property type="match status" value="1"/>
</dbReference>
<dbReference type="GO" id="GO:0046872">
    <property type="term" value="F:metal ion binding"/>
    <property type="evidence" value="ECO:0007669"/>
    <property type="project" value="UniProtKB-KW"/>
</dbReference>
<dbReference type="InterPro" id="IPR001357">
    <property type="entry name" value="BRCT_dom"/>
</dbReference>
<evidence type="ECO:0000256" key="10">
    <source>
        <dbReference type="ARBA" id="ARBA00023027"/>
    </source>
</evidence>
<dbReference type="Proteomes" id="UP000649753">
    <property type="component" value="Unassembled WGS sequence"/>
</dbReference>
<keyword evidence="9 14" id="KW-0460">Magnesium</keyword>
<dbReference type="SUPFAM" id="SSF47781">
    <property type="entry name" value="RuvA domain 2-like"/>
    <property type="match status" value="1"/>
</dbReference>
<dbReference type="CDD" id="cd17748">
    <property type="entry name" value="BRCT_DNA_ligase_like"/>
    <property type="match status" value="1"/>
</dbReference>
<dbReference type="RefSeq" id="WP_192766377.1">
    <property type="nucleotide sequence ID" value="NZ_JADBEB010000001.1"/>
</dbReference>
<feature type="binding site" evidence="14">
    <location>
        <position position="187"/>
    </location>
    <ligand>
        <name>NAD(+)</name>
        <dbReference type="ChEBI" id="CHEBI:57540"/>
    </ligand>
</feature>
<dbReference type="PANTHER" id="PTHR23389">
    <property type="entry name" value="CHROMOSOME TRANSMISSION FIDELITY FACTOR 18"/>
    <property type="match status" value="1"/>
</dbReference>
<dbReference type="AlphaFoldDB" id="A0A927M3W5"/>
<keyword evidence="6 14" id="KW-0479">Metal-binding</keyword>
<gene>
    <name evidence="14" type="primary">ligA</name>
    <name evidence="18" type="ORF">H4W31_001979</name>
</gene>
<evidence type="ECO:0000313" key="19">
    <source>
        <dbReference type="Proteomes" id="UP000649753"/>
    </source>
</evidence>
<dbReference type="PIRSF" id="PIRSF001604">
    <property type="entry name" value="LigA"/>
    <property type="match status" value="1"/>
</dbReference>
<keyword evidence="14" id="KW-0464">Manganese</keyword>
<dbReference type="SMART" id="SM00278">
    <property type="entry name" value="HhH1"/>
    <property type="match status" value="3"/>
</dbReference>
<dbReference type="InterPro" id="IPR010994">
    <property type="entry name" value="RuvA_2-like"/>
</dbReference>
<keyword evidence="8 14" id="KW-0862">Zinc</keyword>
<dbReference type="Gene3D" id="1.10.150.20">
    <property type="entry name" value="5' to 3' exonuclease, C-terminal subdomain"/>
    <property type="match status" value="2"/>
</dbReference>
<feature type="binding site" evidence="14">
    <location>
        <position position="446"/>
    </location>
    <ligand>
        <name>Zn(2+)</name>
        <dbReference type="ChEBI" id="CHEBI:29105"/>
    </ligand>
</feature>
<dbReference type="GO" id="GO:0006281">
    <property type="term" value="P:DNA repair"/>
    <property type="evidence" value="ECO:0007669"/>
    <property type="project" value="UniProtKB-KW"/>
</dbReference>
<dbReference type="InterPro" id="IPR012340">
    <property type="entry name" value="NA-bd_OB-fold"/>
</dbReference>
<feature type="binding site" evidence="14">
    <location>
        <position position="449"/>
    </location>
    <ligand>
        <name>Zn(2+)</name>
        <dbReference type="ChEBI" id="CHEBI:29105"/>
    </ligand>
</feature>
<dbReference type="GO" id="GO:0005829">
    <property type="term" value="C:cytosol"/>
    <property type="evidence" value="ECO:0007669"/>
    <property type="project" value="TreeGrafter"/>
</dbReference>
<feature type="region of interest" description="Disordered" evidence="16">
    <location>
        <begin position="617"/>
        <end position="685"/>
    </location>
</feature>
<dbReference type="InterPro" id="IPR036420">
    <property type="entry name" value="BRCT_dom_sf"/>
</dbReference>
<evidence type="ECO:0000256" key="3">
    <source>
        <dbReference type="ARBA" id="ARBA00013308"/>
    </source>
</evidence>
<dbReference type="GO" id="GO:0003911">
    <property type="term" value="F:DNA ligase (NAD+) activity"/>
    <property type="evidence" value="ECO:0007669"/>
    <property type="project" value="UniProtKB-UniRule"/>
</dbReference>
<dbReference type="Gene3D" id="6.20.10.30">
    <property type="match status" value="1"/>
</dbReference>
<dbReference type="PANTHER" id="PTHR23389:SF9">
    <property type="entry name" value="DNA LIGASE"/>
    <property type="match status" value="1"/>
</dbReference>
<proteinExistence type="inferred from homology"/>